<gene>
    <name evidence="1" type="ORF">MA16_Dca016874</name>
</gene>
<dbReference type="InterPro" id="IPR043502">
    <property type="entry name" value="DNA/RNA_pol_sf"/>
</dbReference>
<reference evidence="1 2" key="1">
    <citation type="journal article" date="2016" name="Sci. Rep.">
        <title>The Dendrobium catenatum Lindl. genome sequence provides insights into polysaccharide synthase, floral development and adaptive evolution.</title>
        <authorList>
            <person name="Zhang G.Q."/>
            <person name="Xu Q."/>
            <person name="Bian C."/>
            <person name="Tsai W.C."/>
            <person name="Yeh C.M."/>
            <person name="Liu K.W."/>
            <person name="Yoshida K."/>
            <person name="Zhang L.S."/>
            <person name="Chang S.B."/>
            <person name="Chen F."/>
            <person name="Shi Y."/>
            <person name="Su Y.Y."/>
            <person name="Zhang Y.Q."/>
            <person name="Chen L.J."/>
            <person name="Yin Y."/>
            <person name="Lin M."/>
            <person name="Huang H."/>
            <person name="Deng H."/>
            <person name="Wang Z.W."/>
            <person name="Zhu S.L."/>
            <person name="Zhao X."/>
            <person name="Deng C."/>
            <person name="Niu S.C."/>
            <person name="Huang J."/>
            <person name="Wang M."/>
            <person name="Liu G.H."/>
            <person name="Yang H.J."/>
            <person name="Xiao X.J."/>
            <person name="Hsiao Y.Y."/>
            <person name="Wu W.L."/>
            <person name="Chen Y.Y."/>
            <person name="Mitsuda N."/>
            <person name="Ohme-Takagi M."/>
            <person name="Luo Y.B."/>
            <person name="Van de Peer Y."/>
            <person name="Liu Z.J."/>
        </authorList>
    </citation>
    <scope>NUCLEOTIDE SEQUENCE [LARGE SCALE GENOMIC DNA]</scope>
    <source>
        <tissue evidence="1">The whole plant</tissue>
    </source>
</reference>
<dbReference type="AlphaFoldDB" id="A0A2I0WNS0"/>
<dbReference type="EMBL" id="KZ502519">
    <property type="protein sequence ID" value="PKU77307.1"/>
    <property type="molecule type" value="Genomic_DNA"/>
</dbReference>
<dbReference type="PANTHER" id="PTHR15503:SF45">
    <property type="entry name" value="RNA-DIRECTED DNA POLYMERASE HOMOLOG"/>
    <property type="match status" value="1"/>
</dbReference>
<dbReference type="STRING" id="906689.A0A2I0WNS0"/>
<sequence>MDKGFIRTSYSPWSAAVLFIKKKDGSMRMCIDYRELNKVTIKNKYPLPRRWLELIKDYDLDIQYCSGKANIVVDALSRKSIGMMNWKITQEVQLIKEMKNLQLDI</sequence>
<dbReference type="GO" id="GO:0003964">
    <property type="term" value="F:RNA-directed DNA polymerase activity"/>
    <property type="evidence" value="ECO:0007669"/>
    <property type="project" value="UniProtKB-KW"/>
</dbReference>
<proteinExistence type="predicted"/>
<keyword evidence="2" id="KW-1185">Reference proteome</keyword>
<evidence type="ECO:0000313" key="1">
    <source>
        <dbReference type="EMBL" id="PKU77307.1"/>
    </source>
</evidence>
<organism evidence="1 2">
    <name type="scientific">Dendrobium catenatum</name>
    <dbReference type="NCBI Taxonomy" id="906689"/>
    <lineage>
        <taxon>Eukaryota</taxon>
        <taxon>Viridiplantae</taxon>
        <taxon>Streptophyta</taxon>
        <taxon>Embryophyta</taxon>
        <taxon>Tracheophyta</taxon>
        <taxon>Spermatophyta</taxon>
        <taxon>Magnoliopsida</taxon>
        <taxon>Liliopsida</taxon>
        <taxon>Asparagales</taxon>
        <taxon>Orchidaceae</taxon>
        <taxon>Epidendroideae</taxon>
        <taxon>Malaxideae</taxon>
        <taxon>Dendrobiinae</taxon>
        <taxon>Dendrobium</taxon>
    </lineage>
</organism>
<dbReference type="Gene3D" id="3.10.10.10">
    <property type="entry name" value="HIV Type 1 Reverse Transcriptase, subunit A, domain 1"/>
    <property type="match status" value="1"/>
</dbReference>
<keyword evidence="1" id="KW-0808">Transferase</keyword>
<dbReference type="SUPFAM" id="SSF56672">
    <property type="entry name" value="DNA/RNA polymerases"/>
    <property type="match status" value="1"/>
</dbReference>
<name>A0A2I0WNS0_9ASPA</name>
<keyword evidence="1" id="KW-0548">Nucleotidyltransferase</keyword>
<accession>A0A2I0WNS0</accession>
<evidence type="ECO:0000313" key="2">
    <source>
        <dbReference type="Proteomes" id="UP000233837"/>
    </source>
</evidence>
<protein>
    <submittedName>
        <fullName evidence="1">RNA-directed DNA polymerase</fullName>
    </submittedName>
</protein>
<dbReference type="PANTHER" id="PTHR15503">
    <property type="entry name" value="LDOC1 RELATED"/>
    <property type="match status" value="1"/>
</dbReference>
<dbReference type="Proteomes" id="UP000233837">
    <property type="component" value="Unassembled WGS sequence"/>
</dbReference>
<dbReference type="InterPro" id="IPR032567">
    <property type="entry name" value="RTL1-rel"/>
</dbReference>
<reference evidence="1 2" key="2">
    <citation type="journal article" date="2017" name="Nature">
        <title>The Apostasia genome and the evolution of orchids.</title>
        <authorList>
            <person name="Zhang G.Q."/>
            <person name="Liu K.W."/>
            <person name="Li Z."/>
            <person name="Lohaus R."/>
            <person name="Hsiao Y.Y."/>
            <person name="Niu S.C."/>
            <person name="Wang J.Y."/>
            <person name="Lin Y.C."/>
            <person name="Xu Q."/>
            <person name="Chen L.J."/>
            <person name="Yoshida K."/>
            <person name="Fujiwara S."/>
            <person name="Wang Z.W."/>
            <person name="Zhang Y.Q."/>
            <person name="Mitsuda N."/>
            <person name="Wang M."/>
            <person name="Liu G.H."/>
            <person name="Pecoraro L."/>
            <person name="Huang H.X."/>
            <person name="Xiao X.J."/>
            <person name="Lin M."/>
            <person name="Wu X.Y."/>
            <person name="Wu W.L."/>
            <person name="Chen Y.Y."/>
            <person name="Chang S.B."/>
            <person name="Sakamoto S."/>
            <person name="Ohme-Takagi M."/>
            <person name="Yagi M."/>
            <person name="Zeng S.J."/>
            <person name="Shen C.Y."/>
            <person name="Yeh C.M."/>
            <person name="Luo Y.B."/>
            <person name="Tsai W.C."/>
            <person name="Van de Peer Y."/>
            <person name="Liu Z.J."/>
        </authorList>
    </citation>
    <scope>NUCLEOTIDE SEQUENCE [LARGE SCALE GENOMIC DNA]</scope>
    <source>
        <tissue evidence="1">The whole plant</tissue>
    </source>
</reference>
<keyword evidence="1" id="KW-0695">RNA-directed DNA polymerase</keyword>